<evidence type="ECO:0000313" key="2">
    <source>
        <dbReference type="Proteomes" id="UP000014680"/>
    </source>
</evidence>
<dbReference type="Pfam" id="PF13469">
    <property type="entry name" value="Sulfotransfer_3"/>
    <property type="match status" value="1"/>
</dbReference>
<dbReference type="PANTHER" id="PTHR36451">
    <property type="entry name" value="PAPS-DEPENDENT SULFOTRANSFERASE STF3"/>
    <property type="match status" value="1"/>
</dbReference>
<evidence type="ECO:0008006" key="3">
    <source>
        <dbReference type="Google" id="ProtNLM"/>
    </source>
</evidence>
<dbReference type="RefSeq" id="XP_004184312.1">
    <property type="nucleotide sequence ID" value="XM_004184264.1"/>
</dbReference>
<protein>
    <recommendedName>
        <fullName evidence="3">Sulfotransferase</fullName>
    </recommendedName>
</protein>
<dbReference type="PANTHER" id="PTHR36451:SF1">
    <property type="entry name" value="OMEGA-HYDROXY-BETA-DIHYDROMENAQUINONE-9 SULFOTRANSFERASE STF3"/>
    <property type="match status" value="1"/>
</dbReference>
<dbReference type="OrthoDB" id="429813at2759"/>
<accession>A0A0A1TWE7</accession>
<dbReference type="VEuPathDB" id="AmoebaDB:EIN_309990"/>
<dbReference type="Gene3D" id="3.40.50.300">
    <property type="entry name" value="P-loop containing nucleotide triphosphate hydrolases"/>
    <property type="match status" value="1"/>
</dbReference>
<gene>
    <name evidence="1" type="ORF">EIN_309990</name>
</gene>
<dbReference type="GeneID" id="14883927"/>
<dbReference type="KEGG" id="eiv:EIN_309990"/>
<proteinExistence type="predicted"/>
<dbReference type="Proteomes" id="UP000014680">
    <property type="component" value="Unassembled WGS sequence"/>
</dbReference>
<organism evidence="1 2">
    <name type="scientific">Entamoeba invadens IP1</name>
    <dbReference type="NCBI Taxonomy" id="370355"/>
    <lineage>
        <taxon>Eukaryota</taxon>
        <taxon>Amoebozoa</taxon>
        <taxon>Evosea</taxon>
        <taxon>Archamoebae</taxon>
        <taxon>Mastigamoebida</taxon>
        <taxon>Entamoebidae</taxon>
        <taxon>Entamoeba</taxon>
    </lineage>
</organism>
<reference evidence="1 2" key="1">
    <citation type="submission" date="2012-10" db="EMBL/GenBank/DDBJ databases">
        <authorList>
            <person name="Zafar N."/>
            <person name="Inman J."/>
            <person name="Hall N."/>
            <person name="Lorenzi H."/>
            <person name="Caler E."/>
        </authorList>
    </citation>
    <scope>NUCLEOTIDE SEQUENCE [LARGE SCALE GENOMIC DNA]</scope>
    <source>
        <strain evidence="1 2">IP1</strain>
    </source>
</reference>
<dbReference type="AlphaFoldDB" id="A0A0A1TWE7"/>
<sequence length="398" mass="46237">MSTPFQLQSLYSKVLAGAIDFLKSMDTTYASLYDTFSTQLSDVIDSDFFHKLFSYYLEGYPNLSPDLQAIYFRASCVEMATRLRILMESKIYNENPNKPKLHCPLFVISFPRSGSTFLHNLLLADPTSKGMKFYQVLAPGGQTTSLDGRYKYVATTIFQMTSVNSDFSNLHKMAINTPEEETFMLDALGLSFIRLCSMSRLNQLREHFDEIDWSYGYTLLKDMMCATAIEDNVPSESHFCMKSVQHFVYMKELLTTFPNGKFLWIHRNPRDSFKSLLPVFNQVRMTFMESNTQEALLEFNKTVLTCLSKYLRRALEVRKTFCEQHIVDRNAIRRYVIYKKLEMEMTPKMEENMKILLQDDSKKKHGTSQNSESLCLLSDAEIDSAFIFYTTQFRAYLE</sequence>
<keyword evidence="2" id="KW-1185">Reference proteome</keyword>
<dbReference type="SUPFAM" id="SSF52540">
    <property type="entry name" value="P-loop containing nucleoside triphosphate hydrolases"/>
    <property type="match status" value="1"/>
</dbReference>
<dbReference type="EMBL" id="KB207092">
    <property type="protein sequence ID" value="ELP84966.1"/>
    <property type="molecule type" value="Genomic_DNA"/>
</dbReference>
<dbReference type="InterPro" id="IPR052736">
    <property type="entry name" value="Stf3_sulfotransferase"/>
</dbReference>
<name>A0A0A1TWE7_ENTIV</name>
<dbReference type="InterPro" id="IPR027417">
    <property type="entry name" value="P-loop_NTPase"/>
</dbReference>
<evidence type="ECO:0000313" key="1">
    <source>
        <dbReference type="EMBL" id="ELP84966.1"/>
    </source>
</evidence>